<evidence type="ECO:0000313" key="1">
    <source>
        <dbReference type="EMBL" id="KAI3374157.1"/>
    </source>
</evidence>
<organism evidence="1 2">
    <name type="scientific">Scortum barcoo</name>
    <name type="common">barcoo grunter</name>
    <dbReference type="NCBI Taxonomy" id="214431"/>
    <lineage>
        <taxon>Eukaryota</taxon>
        <taxon>Metazoa</taxon>
        <taxon>Chordata</taxon>
        <taxon>Craniata</taxon>
        <taxon>Vertebrata</taxon>
        <taxon>Euteleostomi</taxon>
        <taxon>Actinopterygii</taxon>
        <taxon>Neopterygii</taxon>
        <taxon>Teleostei</taxon>
        <taxon>Neoteleostei</taxon>
        <taxon>Acanthomorphata</taxon>
        <taxon>Eupercaria</taxon>
        <taxon>Centrarchiformes</taxon>
        <taxon>Terapontoidei</taxon>
        <taxon>Terapontidae</taxon>
        <taxon>Scortum</taxon>
    </lineage>
</organism>
<protein>
    <submittedName>
        <fullName evidence="1">Uncharacterized protein</fullName>
    </submittedName>
</protein>
<dbReference type="Proteomes" id="UP000831701">
    <property type="component" value="Chromosome 3"/>
</dbReference>
<dbReference type="EMBL" id="CM041533">
    <property type="protein sequence ID" value="KAI3374157.1"/>
    <property type="molecule type" value="Genomic_DNA"/>
</dbReference>
<sequence>MQPVMYLLSAVSRLQTQHPDALLLISGDFNHASPSSSLPKFTQYVTCHTRDNKTLDLFYANTKEAYHSLPLPPLGRADHNLVHLLPVYKTLVHRQPAVTRTVKKWSEEAEEALKDCFNTTLWDVFSDAHGEDIDSLTHCLTDYINFCVENTVPTRTVRSFSNSKPWITPDIKALLKEKRRAFVSGNKEELKSVQRELRRMIRKGKDCYRRKMEHQLQQNNICGVWKGLKTISGFKEPKSQPVGDQGWANDLNLFFNRFDQASGAPPPAQSPLLQPPSRSVPPVHCSSPLPPSSPPLPPLTTLSSHLPSPSHNPQFTPTRHPPDTSSSHSVLCPSPPSTPPCSSLLLTSHQVRNALKKNRARKAAGLDGISSRLLKSCADQLCGIFGYTFNLSLKLGRVPQLWKTSCIVPVPKTPHPKELNSYRPVALMSDLMKTLERLVLAHLRPLVSSFMDPLQFAYQPDIGVDDAPRLLGDKLQLAGVDHHLTTWILDYLTHRPQFVRVQGFESDRLLCSTGAPQGTVLAPFLFTLYTADFSYNTPSCHLQKFSDDSAVVGLITDGDDREYRGLIQDFADWCLRNNLQINAGKTKELVVDFRRRRHSPPAPVSIQGTDIDTVKSYKYLGVHLNDSLDWSDNTNALVSRRATADCSCSGGSGVQGPLLRTFYDSLVASAIFYGIVCWASSITDRDRRRMDRLDTLTALGSSFSERLLHPRCVKESGWNETSIIGAFMDGLAEEVKDFLAPLDTPRDFESLVEIASRIDNRLRERERETSAGSQVFGVPGGAALLPSPDTTCDPIPDHSDYPDLSKVPPCYYDLKEVFNKTKATSLPPHREWDCAIELLPGAPIPKARLYSLSGPERKAMEEYITASLRSGIIRPSSSAAGAGFFFVANHISMDPAKVDAVTNWPPLTSKKKWNDKAEEAFNKLKQKFTTAPILTVPDPALQFVVEVDASNEGIGAVLSQRLPADNRIHPCAFLSRKLSAAERNYDVGNKELLAVKVALEEWRHWLEGAEQPFIVWTDHKNHKNLEYLKSAKRLNSRQARWALFFSRFRFTLSYRPGSQNVKPDVLSRLYEPEPTAEEPETILSPDRVIGLVSWPIEKEVQRAGQPW</sequence>
<comment type="caution">
    <text evidence="1">The sequence shown here is derived from an EMBL/GenBank/DDBJ whole genome shotgun (WGS) entry which is preliminary data.</text>
</comment>
<gene>
    <name evidence="1" type="ORF">L3Q82_006025</name>
</gene>
<name>A0ACB8X1H5_9TELE</name>
<keyword evidence="2" id="KW-1185">Reference proteome</keyword>
<proteinExistence type="predicted"/>
<evidence type="ECO:0000313" key="2">
    <source>
        <dbReference type="Proteomes" id="UP000831701"/>
    </source>
</evidence>
<accession>A0ACB8X1H5</accession>
<reference evidence="1" key="1">
    <citation type="submission" date="2022-04" db="EMBL/GenBank/DDBJ databases">
        <title>Jade perch genome.</title>
        <authorList>
            <person name="Chao B."/>
        </authorList>
    </citation>
    <scope>NUCLEOTIDE SEQUENCE</scope>
    <source>
        <strain evidence="1">CB-2022</strain>
    </source>
</reference>